<proteinExistence type="predicted"/>
<reference evidence="1 2" key="1">
    <citation type="submission" date="2020-02" db="EMBL/GenBank/DDBJ databases">
        <authorList>
            <person name="Criscuolo A."/>
        </authorList>
    </citation>
    <scope>NUCLEOTIDE SEQUENCE [LARGE SCALE GENOMIC DNA]</scope>
    <source>
        <strain evidence="1">CECT7796</strain>
    </source>
</reference>
<gene>
    <name evidence="1" type="ORF">FLACOL7796_04686</name>
</gene>
<sequence length="76" mass="8475">MHTKITGQQNSLYSAWKKANPLKKLSIEDMVEIEIKAMINAGIPEDVATGWVVKALEDIKVKGITEIKNIPWNGIN</sequence>
<accession>A0ABN7ESD0</accession>
<comment type="caution">
    <text evidence="1">The sequence shown here is derived from an EMBL/GenBank/DDBJ whole genome shotgun (WGS) entry which is preliminary data.</text>
</comment>
<evidence type="ECO:0000313" key="2">
    <source>
        <dbReference type="Proteomes" id="UP000474567"/>
    </source>
</evidence>
<name>A0ABN7ESD0_9FLAO</name>
<organism evidence="1 2">
    <name type="scientific">Flavobacterium collinsii</name>
    <dbReference type="NCBI Taxonomy" id="1114861"/>
    <lineage>
        <taxon>Bacteria</taxon>
        <taxon>Pseudomonadati</taxon>
        <taxon>Bacteroidota</taxon>
        <taxon>Flavobacteriia</taxon>
        <taxon>Flavobacteriales</taxon>
        <taxon>Flavobacteriaceae</taxon>
        <taxon>Flavobacterium</taxon>
    </lineage>
</organism>
<protein>
    <submittedName>
        <fullName evidence="1">Uncharacterized protein</fullName>
    </submittedName>
</protein>
<evidence type="ECO:0000313" key="1">
    <source>
        <dbReference type="EMBL" id="CAA9203301.1"/>
    </source>
</evidence>
<dbReference type="RefSeq" id="WP_173968469.1">
    <property type="nucleotide sequence ID" value="NZ_CADCST010000178.1"/>
</dbReference>
<dbReference type="EMBL" id="CADCST010000178">
    <property type="protein sequence ID" value="CAA9203301.1"/>
    <property type="molecule type" value="Genomic_DNA"/>
</dbReference>
<keyword evidence="2" id="KW-1185">Reference proteome</keyword>
<dbReference type="Proteomes" id="UP000474567">
    <property type="component" value="Unassembled WGS sequence"/>
</dbReference>